<name>A0ABD2PC04_9CUCU</name>
<dbReference type="AlphaFoldDB" id="A0ABD2PC04"/>
<evidence type="ECO:0000259" key="1">
    <source>
        <dbReference type="Pfam" id="PF24520"/>
    </source>
</evidence>
<reference evidence="2 3" key="1">
    <citation type="journal article" date="2021" name="BMC Biol.">
        <title>Horizontally acquired antibacterial genes associated with adaptive radiation of ladybird beetles.</title>
        <authorList>
            <person name="Li H.S."/>
            <person name="Tang X.F."/>
            <person name="Huang Y.H."/>
            <person name="Xu Z.Y."/>
            <person name="Chen M.L."/>
            <person name="Du X.Y."/>
            <person name="Qiu B.Y."/>
            <person name="Chen P.T."/>
            <person name="Zhang W."/>
            <person name="Slipinski A."/>
            <person name="Escalona H.E."/>
            <person name="Waterhouse R.M."/>
            <person name="Zwick A."/>
            <person name="Pang H."/>
        </authorList>
    </citation>
    <scope>NUCLEOTIDE SEQUENCE [LARGE SCALE GENOMIC DNA]</scope>
    <source>
        <strain evidence="2">SYSU2018</strain>
    </source>
</reference>
<sequence length="207" mass="24648">MIEQLKMLIRQQQFKNAIRVYRYMGTHDTINEEKVEDLINTLNYDNLDDIAPFLPTFIPLTLKKLPSSLPIFVNWLYKKVFEMEQQNSYNFPQNAIDFMEITVQYLKTDEKKYSQLLLDNALLNNDSFIVSLKELLKSLNHLQVLKYNYGVKVALKEFIQPPKAVIKILLSLELDLEVYNRLLQEFTYKFILENELNPDEIFWNELI</sequence>
<dbReference type="InterPro" id="IPR052802">
    <property type="entry name" value="KNTC1"/>
</dbReference>
<gene>
    <name evidence="2" type="ORF">HHI36_002802</name>
</gene>
<protein>
    <recommendedName>
        <fullName evidence="1">KNTC1 first ARM-repeats domain-containing protein</fullName>
    </recommendedName>
</protein>
<evidence type="ECO:0000313" key="2">
    <source>
        <dbReference type="EMBL" id="KAL3288354.1"/>
    </source>
</evidence>
<evidence type="ECO:0000313" key="3">
    <source>
        <dbReference type="Proteomes" id="UP001516400"/>
    </source>
</evidence>
<keyword evidence="3" id="KW-1185">Reference proteome</keyword>
<dbReference type="Pfam" id="PF24520">
    <property type="entry name" value="ARM_KNTC1_1st"/>
    <property type="match status" value="1"/>
</dbReference>
<dbReference type="EMBL" id="JABFTP020000185">
    <property type="protein sequence ID" value="KAL3288354.1"/>
    <property type="molecule type" value="Genomic_DNA"/>
</dbReference>
<dbReference type="PANTHER" id="PTHR15688">
    <property type="entry name" value="KINETOCHORE-ASSOCIATED PROTEIN 1"/>
    <property type="match status" value="1"/>
</dbReference>
<dbReference type="PANTHER" id="PTHR15688:SF1">
    <property type="entry name" value="KINETOCHORE-ASSOCIATED PROTEIN 1"/>
    <property type="match status" value="1"/>
</dbReference>
<dbReference type="InterPro" id="IPR055403">
    <property type="entry name" value="ARM_KNTC1_1st"/>
</dbReference>
<comment type="caution">
    <text evidence="2">The sequence shown here is derived from an EMBL/GenBank/DDBJ whole genome shotgun (WGS) entry which is preliminary data.</text>
</comment>
<feature type="domain" description="KNTC1 first ARM-repeats" evidence="1">
    <location>
        <begin position="2"/>
        <end position="96"/>
    </location>
</feature>
<accession>A0ABD2PC04</accession>
<dbReference type="Proteomes" id="UP001516400">
    <property type="component" value="Unassembled WGS sequence"/>
</dbReference>
<proteinExistence type="predicted"/>
<feature type="non-terminal residue" evidence="2">
    <location>
        <position position="207"/>
    </location>
</feature>
<organism evidence="2 3">
    <name type="scientific">Cryptolaemus montrouzieri</name>
    <dbReference type="NCBI Taxonomy" id="559131"/>
    <lineage>
        <taxon>Eukaryota</taxon>
        <taxon>Metazoa</taxon>
        <taxon>Ecdysozoa</taxon>
        <taxon>Arthropoda</taxon>
        <taxon>Hexapoda</taxon>
        <taxon>Insecta</taxon>
        <taxon>Pterygota</taxon>
        <taxon>Neoptera</taxon>
        <taxon>Endopterygota</taxon>
        <taxon>Coleoptera</taxon>
        <taxon>Polyphaga</taxon>
        <taxon>Cucujiformia</taxon>
        <taxon>Coccinelloidea</taxon>
        <taxon>Coccinellidae</taxon>
        <taxon>Scymninae</taxon>
        <taxon>Scymnini</taxon>
        <taxon>Cryptolaemus</taxon>
    </lineage>
</organism>